<sequence length="254" mass="28533">MSKPQSIAGPASWKLASYLLIFIDIAQKGRTISTNMLQRLQSLLKKNSKVTPQTPVEGGPIPSLEVWEDHGERGIGMAINFLAAIEAERKPIMAKEDLAKKIVGLMERYKDHPLAFFIFTSCMNAIANLSRSSPPLSEKLEAKLLQVTLARLIIKSTESEAVCDKALCRGASEALGAMLKGLLSEAPTMHHLLKILEHFQQYMRSSDRLEKAQAIKATNYICLEAYYSLGLHYDLHEMREHLSRLWRSSKIKQK</sequence>
<name>A0AA35L381_9SAUR</name>
<proteinExistence type="predicted"/>
<evidence type="ECO:0000313" key="2">
    <source>
        <dbReference type="Proteomes" id="UP001178461"/>
    </source>
</evidence>
<reference evidence="1" key="1">
    <citation type="submission" date="2022-12" db="EMBL/GenBank/DDBJ databases">
        <authorList>
            <person name="Alioto T."/>
            <person name="Alioto T."/>
            <person name="Gomez Garrido J."/>
        </authorList>
    </citation>
    <scope>NUCLEOTIDE SEQUENCE</scope>
</reference>
<protein>
    <submittedName>
        <fullName evidence="1">Heat-like repeat-containing family member 1</fullName>
    </submittedName>
</protein>
<keyword evidence="2" id="KW-1185">Reference proteome</keyword>
<dbReference type="InterPro" id="IPR016024">
    <property type="entry name" value="ARM-type_fold"/>
</dbReference>
<gene>
    <name evidence="1" type="ORF">PODLI_1B036921</name>
</gene>
<accession>A0AA35L381</accession>
<evidence type="ECO:0000313" key="1">
    <source>
        <dbReference type="EMBL" id="CAI5788599.1"/>
    </source>
</evidence>
<dbReference type="EMBL" id="OX395137">
    <property type="protein sequence ID" value="CAI5788599.1"/>
    <property type="molecule type" value="Genomic_DNA"/>
</dbReference>
<dbReference type="SUPFAM" id="SSF48371">
    <property type="entry name" value="ARM repeat"/>
    <property type="match status" value="1"/>
</dbReference>
<dbReference type="AlphaFoldDB" id="A0AA35L381"/>
<organism evidence="1 2">
    <name type="scientific">Podarcis lilfordi</name>
    <name type="common">Lilford's wall lizard</name>
    <dbReference type="NCBI Taxonomy" id="74358"/>
    <lineage>
        <taxon>Eukaryota</taxon>
        <taxon>Metazoa</taxon>
        <taxon>Chordata</taxon>
        <taxon>Craniata</taxon>
        <taxon>Vertebrata</taxon>
        <taxon>Euteleostomi</taxon>
        <taxon>Lepidosauria</taxon>
        <taxon>Squamata</taxon>
        <taxon>Bifurcata</taxon>
        <taxon>Unidentata</taxon>
        <taxon>Episquamata</taxon>
        <taxon>Laterata</taxon>
        <taxon>Lacertibaenia</taxon>
        <taxon>Lacertidae</taxon>
        <taxon>Podarcis</taxon>
    </lineage>
</organism>
<dbReference type="Proteomes" id="UP001178461">
    <property type="component" value="Chromosome 12"/>
</dbReference>